<keyword evidence="1" id="KW-0560">Oxidoreductase</keyword>
<dbReference type="PANTHER" id="PTHR30466:SF1">
    <property type="entry name" value="FMN REDUCTASE (NADH) RUTF"/>
    <property type="match status" value="1"/>
</dbReference>
<evidence type="ECO:0000313" key="3">
    <source>
        <dbReference type="EMBL" id="KAK6355306.1"/>
    </source>
</evidence>
<gene>
    <name evidence="3" type="ORF">TWF696_004416</name>
</gene>
<reference evidence="3 4" key="1">
    <citation type="submission" date="2019-10" db="EMBL/GenBank/DDBJ databases">
        <authorList>
            <person name="Palmer J.M."/>
        </authorList>
    </citation>
    <scope>NUCLEOTIDE SEQUENCE [LARGE SCALE GENOMIC DNA]</scope>
    <source>
        <strain evidence="3 4">TWF696</strain>
    </source>
</reference>
<dbReference type="GO" id="GO:0010181">
    <property type="term" value="F:FMN binding"/>
    <property type="evidence" value="ECO:0007669"/>
    <property type="project" value="InterPro"/>
</dbReference>
<dbReference type="InterPro" id="IPR050268">
    <property type="entry name" value="NADH-dep_flavin_reductase"/>
</dbReference>
<sequence>MSRSLQPLLRQSRSICASCRRSTMTMPCPAVSRRSIYTSKPLSTDDMFSEIDFTSPRKHKPIVERFKTSVRVAANGTIIERVEQRAEGEEILPEEIPAGPQMPLSEQLKLQMRRVLYPIVLVTAYDDPEDPTTWNAMTISSFNTVSMDPIPLISFNIKFPSTTGELILNRELFVVNVLCQHINSAKLSALFVKPPPRTTSTEDDDVTPREPTNGLRVMKETSIGRMPNPSMEPKFRPTRGPFEGIPVYRTPYGIRLIPNVLLASLGCQLRKVVSAGDHRIIIAEVMDIYGAIGDRPHERRRFHLQGSRLEREMAQTYRNGQYVRHRTEGTFDVSKVHAGQKVLVDDETLDYKNMKRRRSDYISDI</sequence>
<evidence type="ECO:0000256" key="1">
    <source>
        <dbReference type="ARBA" id="ARBA00023002"/>
    </source>
</evidence>
<protein>
    <recommendedName>
        <fullName evidence="2">Flavin reductase like domain-containing protein</fullName>
    </recommendedName>
</protein>
<dbReference type="Gene3D" id="2.30.110.10">
    <property type="entry name" value="Electron Transport, Fmn-binding Protein, Chain A"/>
    <property type="match status" value="1"/>
</dbReference>
<dbReference type="GO" id="GO:0042602">
    <property type="term" value="F:riboflavin reductase (NADPH) activity"/>
    <property type="evidence" value="ECO:0007669"/>
    <property type="project" value="TreeGrafter"/>
</dbReference>
<dbReference type="PANTHER" id="PTHR30466">
    <property type="entry name" value="FLAVIN REDUCTASE"/>
    <property type="match status" value="1"/>
</dbReference>
<dbReference type="Pfam" id="PF01613">
    <property type="entry name" value="Flavin_Reduct"/>
    <property type="match status" value="1"/>
</dbReference>
<keyword evidence="4" id="KW-1185">Reference proteome</keyword>
<accession>A0AAV9VCK1</accession>
<dbReference type="EMBL" id="JAVHNQ010000002">
    <property type="protein sequence ID" value="KAK6355306.1"/>
    <property type="molecule type" value="Genomic_DNA"/>
</dbReference>
<dbReference type="InterPro" id="IPR002563">
    <property type="entry name" value="Flavin_Rdtase-like_dom"/>
</dbReference>
<dbReference type="AlphaFoldDB" id="A0AAV9VCK1"/>
<proteinExistence type="predicted"/>
<organism evidence="3 4">
    <name type="scientific">Orbilia brochopaga</name>
    <dbReference type="NCBI Taxonomy" id="3140254"/>
    <lineage>
        <taxon>Eukaryota</taxon>
        <taxon>Fungi</taxon>
        <taxon>Dikarya</taxon>
        <taxon>Ascomycota</taxon>
        <taxon>Pezizomycotina</taxon>
        <taxon>Orbiliomycetes</taxon>
        <taxon>Orbiliales</taxon>
        <taxon>Orbiliaceae</taxon>
        <taxon>Orbilia</taxon>
    </lineage>
</organism>
<dbReference type="Proteomes" id="UP001375240">
    <property type="component" value="Unassembled WGS sequence"/>
</dbReference>
<name>A0AAV9VCK1_9PEZI</name>
<dbReference type="InterPro" id="IPR012349">
    <property type="entry name" value="Split_barrel_FMN-bd"/>
</dbReference>
<evidence type="ECO:0000259" key="2">
    <source>
        <dbReference type="SMART" id="SM00903"/>
    </source>
</evidence>
<dbReference type="SUPFAM" id="SSF50475">
    <property type="entry name" value="FMN-binding split barrel"/>
    <property type="match status" value="1"/>
</dbReference>
<feature type="domain" description="Flavin reductase like" evidence="2">
    <location>
        <begin position="112"/>
        <end position="304"/>
    </location>
</feature>
<comment type="caution">
    <text evidence="3">The sequence shown here is derived from an EMBL/GenBank/DDBJ whole genome shotgun (WGS) entry which is preliminary data.</text>
</comment>
<evidence type="ECO:0000313" key="4">
    <source>
        <dbReference type="Proteomes" id="UP001375240"/>
    </source>
</evidence>
<dbReference type="SMART" id="SM00903">
    <property type="entry name" value="Flavin_Reduct"/>
    <property type="match status" value="1"/>
</dbReference>